<keyword evidence="4 5" id="KW-0732">Signal</keyword>
<evidence type="ECO:0000313" key="8">
    <source>
        <dbReference type="Proteomes" id="UP000037023"/>
    </source>
</evidence>
<accession>A0A0L8L6Q4</accession>
<gene>
    <name evidence="7" type="ORF">ADK34_07765</name>
</gene>
<dbReference type="Gene3D" id="3.90.76.10">
    <property type="entry name" value="Dipeptide-binding Protein, Domain 1"/>
    <property type="match status" value="1"/>
</dbReference>
<dbReference type="GO" id="GO:0015833">
    <property type="term" value="P:peptide transport"/>
    <property type="evidence" value="ECO:0007669"/>
    <property type="project" value="TreeGrafter"/>
</dbReference>
<feature type="signal peptide" evidence="5">
    <location>
        <begin position="1"/>
        <end position="22"/>
    </location>
</feature>
<sequence length="527" mass="57718">MTTPRRTPAAAALVACGLLVSACTGTDSGADNGTGQILNVATTAEVTTWNPVKSFSTEVYYLSNVYEPLLWMNPPGSKERFRPALAERWESSADARTWTFHLREGVTFHDGEPMNAAAVKASLEASAKDGGAAFIWSALDTIETPDEHTVVLKLKSPAPVDMIASSMYGAWIVSPKALAKGEDYFAKGVDAGTGPYRVSEYQAKKRVVLKAYDKYWGGWKGERYRTVVARITAEPTAQQQMLQSGQVDYAGSLPLENVAQFKKDKGYTVTECPTFTSHTAFFNTTKGPLKNVKIRQALAQAIPYDDIVKVGTEGFGARARGPVPAGAFPYDAQLPQTPYDLEAARRLLTEAGYEGGKGLKLSLSYAAENAQQAKYAPLIKDSFAKVGVTVELQPILFNQQWEKAKADPATAQDIFLLMYWPTYSDAGSDNLVSLFRSSDKPFFNLSYWKDATYDKLVDEAGTHTATDQDKAAELYGKAQRRLLEQAPGAFLYDMRTPVVMNSQVKGFACNPNYSFSIPFHQLRHGAS</sequence>
<dbReference type="InterPro" id="IPR030678">
    <property type="entry name" value="Peptide/Ni-bd"/>
</dbReference>
<comment type="caution">
    <text evidence="7">The sequence shown here is derived from an EMBL/GenBank/DDBJ whole genome shotgun (WGS) entry which is preliminary data.</text>
</comment>
<evidence type="ECO:0000313" key="7">
    <source>
        <dbReference type="EMBL" id="KOG33800.1"/>
    </source>
</evidence>
<dbReference type="InterPro" id="IPR000914">
    <property type="entry name" value="SBP_5_dom"/>
</dbReference>
<dbReference type="Gene3D" id="3.10.105.10">
    <property type="entry name" value="Dipeptide-binding Protein, Domain 3"/>
    <property type="match status" value="1"/>
</dbReference>
<evidence type="ECO:0000256" key="2">
    <source>
        <dbReference type="ARBA" id="ARBA00005695"/>
    </source>
</evidence>
<keyword evidence="3" id="KW-0813">Transport</keyword>
<feature type="domain" description="Solute-binding protein family 5" evidence="6">
    <location>
        <begin position="81"/>
        <end position="426"/>
    </location>
</feature>
<dbReference type="PIRSF" id="PIRSF002741">
    <property type="entry name" value="MppA"/>
    <property type="match status" value="1"/>
</dbReference>
<proteinExistence type="inferred from homology"/>
<dbReference type="Gene3D" id="3.40.190.10">
    <property type="entry name" value="Periplasmic binding protein-like II"/>
    <property type="match status" value="1"/>
</dbReference>
<evidence type="ECO:0000256" key="4">
    <source>
        <dbReference type="ARBA" id="ARBA00022729"/>
    </source>
</evidence>
<dbReference type="PATRIC" id="fig|1938.6.peg.1700"/>
<dbReference type="OrthoDB" id="9046151at2"/>
<dbReference type="InterPro" id="IPR039424">
    <property type="entry name" value="SBP_5"/>
</dbReference>
<evidence type="ECO:0000259" key="6">
    <source>
        <dbReference type="Pfam" id="PF00496"/>
    </source>
</evidence>
<protein>
    <recommendedName>
        <fullName evidence="6">Solute-binding protein family 5 domain-containing protein</fullName>
    </recommendedName>
</protein>
<dbReference type="GO" id="GO:0030313">
    <property type="term" value="C:cell envelope"/>
    <property type="evidence" value="ECO:0007669"/>
    <property type="project" value="UniProtKB-SubCell"/>
</dbReference>
<name>A0A0L8L6Q4_STRVR</name>
<evidence type="ECO:0000256" key="3">
    <source>
        <dbReference type="ARBA" id="ARBA00022448"/>
    </source>
</evidence>
<dbReference type="PANTHER" id="PTHR30290">
    <property type="entry name" value="PERIPLASMIC BINDING COMPONENT OF ABC TRANSPORTER"/>
    <property type="match status" value="1"/>
</dbReference>
<feature type="chain" id="PRO_5038529379" description="Solute-binding protein family 5 domain-containing protein" evidence="5">
    <location>
        <begin position="23"/>
        <end position="527"/>
    </location>
</feature>
<dbReference type="GO" id="GO:0042597">
    <property type="term" value="C:periplasmic space"/>
    <property type="evidence" value="ECO:0007669"/>
    <property type="project" value="UniProtKB-ARBA"/>
</dbReference>
<evidence type="ECO:0000256" key="5">
    <source>
        <dbReference type="SAM" id="SignalP"/>
    </source>
</evidence>
<reference evidence="7 8" key="1">
    <citation type="submission" date="2015-06" db="EMBL/GenBank/DDBJ databases">
        <authorList>
            <person name="Hoefler B.C."/>
            <person name="Straight P.D."/>
        </authorList>
    </citation>
    <scope>NUCLEOTIDE SEQUENCE [LARGE SCALE GENOMIC DNA]</scope>
    <source>
        <strain evidence="7 8">NRRL 3427</strain>
    </source>
</reference>
<dbReference type="GO" id="GO:0043190">
    <property type="term" value="C:ATP-binding cassette (ABC) transporter complex"/>
    <property type="evidence" value="ECO:0007669"/>
    <property type="project" value="InterPro"/>
</dbReference>
<dbReference type="PROSITE" id="PS51257">
    <property type="entry name" value="PROKAR_LIPOPROTEIN"/>
    <property type="match status" value="1"/>
</dbReference>
<dbReference type="SUPFAM" id="SSF53850">
    <property type="entry name" value="Periplasmic binding protein-like II"/>
    <property type="match status" value="1"/>
</dbReference>
<evidence type="ECO:0000256" key="1">
    <source>
        <dbReference type="ARBA" id="ARBA00004196"/>
    </source>
</evidence>
<dbReference type="CDD" id="cd08512">
    <property type="entry name" value="PBP2_NikA_DppA_OppA_like_7"/>
    <property type="match status" value="1"/>
</dbReference>
<dbReference type="AlphaFoldDB" id="A0A0L8L6Q4"/>
<comment type="similarity">
    <text evidence="2">Belongs to the bacterial solute-binding protein 5 family.</text>
</comment>
<dbReference type="GO" id="GO:1904680">
    <property type="term" value="F:peptide transmembrane transporter activity"/>
    <property type="evidence" value="ECO:0007669"/>
    <property type="project" value="TreeGrafter"/>
</dbReference>
<dbReference type="EMBL" id="LGUP01000048">
    <property type="protein sequence ID" value="KOG33800.1"/>
    <property type="molecule type" value="Genomic_DNA"/>
</dbReference>
<organism evidence="7 8">
    <name type="scientific">Streptomyces viridochromogenes</name>
    <dbReference type="NCBI Taxonomy" id="1938"/>
    <lineage>
        <taxon>Bacteria</taxon>
        <taxon>Bacillati</taxon>
        <taxon>Actinomycetota</taxon>
        <taxon>Actinomycetes</taxon>
        <taxon>Kitasatosporales</taxon>
        <taxon>Streptomycetaceae</taxon>
        <taxon>Streptomyces</taxon>
    </lineage>
</organism>
<dbReference type="RefSeq" id="WP_033204324.1">
    <property type="nucleotide sequence ID" value="NZ_LGUP01000048.1"/>
</dbReference>
<dbReference type="Proteomes" id="UP000037023">
    <property type="component" value="Unassembled WGS sequence"/>
</dbReference>
<comment type="subcellular location">
    <subcellularLocation>
        <location evidence="1">Cell envelope</location>
    </subcellularLocation>
</comment>
<dbReference type="PANTHER" id="PTHR30290:SF10">
    <property type="entry name" value="PERIPLASMIC OLIGOPEPTIDE-BINDING PROTEIN-RELATED"/>
    <property type="match status" value="1"/>
</dbReference>
<dbReference type="Pfam" id="PF00496">
    <property type="entry name" value="SBP_bac_5"/>
    <property type="match status" value="1"/>
</dbReference>